<reference evidence="1" key="1">
    <citation type="submission" date="2011-08" db="EMBL/GenBank/DDBJ databases">
        <authorList>
            <consortium name="The Broad Institute Genome Sequencing Platform"/>
            <person name="Earl A."/>
            <person name="Ward D."/>
            <person name="Feldgarden M."/>
            <person name="Gevers D."/>
            <person name="Sizova M."/>
            <person name="Hazen A."/>
            <person name="Epstein S."/>
            <person name="Young S.K."/>
            <person name="Zeng Q."/>
            <person name="Gargeya S."/>
            <person name="Fitzgerald M."/>
            <person name="Haas B."/>
            <person name="Abouelleil A."/>
            <person name="Alvarado L."/>
            <person name="Arachchi H.M."/>
            <person name="Berlin A."/>
            <person name="Brown A."/>
            <person name="Chapman S.B."/>
            <person name="Chen Z."/>
            <person name="Dunbar C."/>
            <person name="Freedman E."/>
            <person name="Gearin G."/>
            <person name="Gellesch M."/>
            <person name="Goldberg J."/>
            <person name="Griggs A."/>
            <person name="Gujja S."/>
            <person name="Heiman D."/>
            <person name="Howarth C."/>
            <person name="Larson L."/>
            <person name="Lui A."/>
            <person name="MacDonald P.J.P."/>
            <person name="Montmayeur A."/>
            <person name="Murphy C."/>
            <person name="Neiman D."/>
            <person name="Pearson M."/>
            <person name="Priest M."/>
            <person name="Roberts A."/>
            <person name="Saif S."/>
            <person name="Shea T."/>
            <person name="Shenoy N."/>
            <person name="Sisk P."/>
            <person name="Stolte C."/>
            <person name="Sykes S."/>
            <person name="Wortman J."/>
            <person name="Nusbaum C."/>
            <person name="Birren B."/>
        </authorList>
    </citation>
    <scope>NUCLEOTIDE SEQUENCE</scope>
    <source>
        <strain evidence="1">ACB1</strain>
    </source>
</reference>
<protein>
    <submittedName>
        <fullName evidence="1">HAD hydrolase, family IA</fullName>
    </submittedName>
</protein>
<dbReference type="PRINTS" id="PR00413">
    <property type="entry name" value="HADHALOGNASE"/>
</dbReference>
<sequence length="251" mass="27977">MKKKIKAVFFDLDGTLVNTLASLKKTMDLTMEHFELEGVSLEETGLFVGTGYKKFVEKALAKNADKKYREAEKWEERDEERAMDLDMEGDEIMGLYDEVCEYYASIFPKNSTYQAEAYPGIKECIAALKEKGIAVVCITNKSKEVADGVLSSVFPANSFSFIIGDDGEMPLKPDKAPLLKACKELHIGVEEAVMVGDTKTDLDAAKNAQMSSIGCLYGFRDKKELVEHGAEYLVEDGFALLRVLEEEYQLG</sequence>
<dbReference type="PATRIC" id="fig|796943.3.peg.1141"/>
<keyword evidence="1" id="KW-0378">Hydrolase</keyword>
<dbReference type="GO" id="GO:0008967">
    <property type="term" value="F:phosphoglycolate phosphatase activity"/>
    <property type="evidence" value="ECO:0007669"/>
    <property type="project" value="TreeGrafter"/>
</dbReference>
<dbReference type="InterPro" id="IPR041492">
    <property type="entry name" value="HAD_2"/>
</dbReference>
<dbReference type="InterPro" id="IPR036412">
    <property type="entry name" value="HAD-like_sf"/>
</dbReference>
<accession>G9WN06</accession>
<dbReference type="Gene3D" id="3.40.50.1000">
    <property type="entry name" value="HAD superfamily/HAD-like"/>
    <property type="match status" value="1"/>
</dbReference>
<dbReference type="HOGENOM" id="CLU_045011_19_1_9"/>
<comment type="caution">
    <text evidence="1">The sequence shown here is derived from an EMBL/GenBank/DDBJ whole genome shotgun (WGS) entry which is preliminary data.</text>
</comment>
<dbReference type="SUPFAM" id="SSF56784">
    <property type="entry name" value="HAD-like"/>
    <property type="match status" value="1"/>
</dbReference>
<dbReference type="InterPro" id="IPR023198">
    <property type="entry name" value="PGP-like_dom2"/>
</dbReference>
<dbReference type="GO" id="GO:0006281">
    <property type="term" value="P:DNA repair"/>
    <property type="evidence" value="ECO:0007669"/>
    <property type="project" value="TreeGrafter"/>
</dbReference>
<evidence type="ECO:0000313" key="1">
    <source>
        <dbReference type="EMBL" id="EHL11909.1"/>
    </source>
</evidence>
<dbReference type="PROSITE" id="PS01228">
    <property type="entry name" value="COF_1"/>
    <property type="match status" value="1"/>
</dbReference>
<dbReference type="PANTHER" id="PTHR43434:SF1">
    <property type="entry name" value="PHOSPHOGLYCOLATE PHOSPHATASE"/>
    <property type="match status" value="1"/>
</dbReference>
<dbReference type="STRING" id="796943.HMPREF9625_00739"/>
<dbReference type="InterPro" id="IPR050155">
    <property type="entry name" value="HAD-like_hydrolase_sf"/>
</dbReference>
<evidence type="ECO:0000313" key="2">
    <source>
        <dbReference type="Proteomes" id="UP000018461"/>
    </source>
</evidence>
<proteinExistence type="predicted"/>
<dbReference type="RefSeq" id="WP_009534599.1">
    <property type="nucleotide sequence ID" value="NZ_KE148312.1"/>
</dbReference>
<dbReference type="NCBIfam" id="TIGR01549">
    <property type="entry name" value="HAD-SF-IA-v1"/>
    <property type="match status" value="1"/>
</dbReference>
<dbReference type="InterPro" id="IPR006439">
    <property type="entry name" value="HAD-SF_hydro_IA"/>
</dbReference>
<dbReference type="PANTHER" id="PTHR43434">
    <property type="entry name" value="PHOSPHOGLYCOLATE PHOSPHATASE"/>
    <property type="match status" value="1"/>
</dbReference>
<keyword evidence="2" id="KW-1185">Reference proteome</keyword>
<reference evidence="1" key="2">
    <citation type="submission" date="2013-03" db="EMBL/GenBank/DDBJ databases">
        <title>The Genome Sequence of Oribacterium sp. ACB1.</title>
        <authorList>
            <consortium name="The Broad Institute Genomics Platform"/>
            <consortium name="The Broad Institute Genome Sequencing Center for Infectious Disease"/>
            <person name="Earl A."/>
            <person name="Ward D."/>
            <person name="Feldgarden M."/>
            <person name="Gevers D."/>
            <person name="Sizova M."/>
            <person name="Hazen A."/>
            <person name="Epstein S."/>
            <person name="Walker B."/>
            <person name="Young S."/>
            <person name="Zeng Q."/>
            <person name="Gargeya S."/>
            <person name="Fitzgerald M."/>
            <person name="Haas B."/>
            <person name="Abouelleil A."/>
            <person name="Allen A.W."/>
            <person name="Alvarado L."/>
            <person name="Arachchi H.M."/>
            <person name="Berlin A.M."/>
            <person name="Chapman S.B."/>
            <person name="Gainer-Dewar J."/>
            <person name="Goldberg J."/>
            <person name="Griggs A."/>
            <person name="Gujja S."/>
            <person name="Hansen M."/>
            <person name="Howarth C."/>
            <person name="Imamovic A."/>
            <person name="Ireland A."/>
            <person name="Larimer J."/>
            <person name="McCowan C."/>
            <person name="Murphy C."/>
            <person name="Pearson M."/>
            <person name="Poon T.W."/>
            <person name="Priest M."/>
            <person name="Roberts A."/>
            <person name="Saif S."/>
            <person name="Shea T."/>
            <person name="Sisk P."/>
            <person name="Sykes S."/>
            <person name="Wortman J."/>
            <person name="Nusbaum C."/>
            <person name="Birren B."/>
        </authorList>
    </citation>
    <scope>NUCLEOTIDE SEQUENCE [LARGE SCALE GENOMIC DNA]</scope>
    <source>
        <strain evidence="1">ACB1</strain>
    </source>
</reference>
<dbReference type="SFLD" id="SFLDS00003">
    <property type="entry name" value="Haloacid_Dehalogenase"/>
    <property type="match status" value="1"/>
</dbReference>
<dbReference type="EMBL" id="AFZC02000003">
    <property type="protein sequence ID" value="EHL11909.1"/>
    <property type="molecule type" value="Genomic_DNA"/>
</dbReference>
<dbReference type="AlphaFoldDB" id="G9WN06"/>
<dbReference type="Proteomes" id="UP000018461">
    <property type="component" value="Unassembled WGS sequence"/>
</dbReference>
<name>G9WN06_9FIRM</name>
<dbReference type="FunFam" id="3.40.50.1000:FF:000022">
    <property type="entry name" value="Phosphoglycolate phosphatase"/>
    <property type="match status" value="1"/>
</dbReference>
<dbReference type="InterPro" id="IPR023214">
    <property type="entry name" value="HAD_sf"/>
</dbReference>
<dbReference type="Gene3D" id="1.10.150.240">
    <property type="entry name" value="Putative phosphatase, domain 2"/>
    <property type="match status" value="1"/>
</dbReference>
<organism evidence="1 2">
    <name type="scientific">Oribacterium parvum ACB1</name>
    <dbReference type="NCBI Taxonomy" id="796943"/>
    <lineage>
        <taxon>Bacteria</taxon>
        <taxon>Bacillati</taxon>
        <taxon>Bacillota</taxon>
        <taxon>Clostridia</taxon>
        <taxon>Lachnospirales</taxon>
        <taxon>Lachnospiraceae</taxon>
        <taxon>Oribacterium</taxon>
    </lineage>
</organism>
<dbReference type="Pfam" id="PF13419">
    <property type="entry name" value="HAD_2"/>
    <property type="match status" value="1"/>
</dbReference>
<gene>
    <name evidence="1" type="ORF">HMPREF9625_00739</name>
</gene>
<dbReference type="SFLD" id="SFLDG01129">
    <property type="entry name" value="C1.5:_HAD__Beta-PGM__Phosphata"/>
    <property type="match status" value="1"/>
</dbReference>